<dbReference type="Pfam" id="PF08275">
    <property type="entry name" value="DNAG_N"/>
    <property type="match status" value="1"/>
</dbReference>
<dbReference type="GO" id="GO:0008270">
    <property type="term" value="F:zinc ion binding"/>
    <property type="evidence" value="ECO:0007669"/>
    <property type="project" value="UniProtKB-UniRule"/>
</dbReference>
<dbReference type="SUPFAM" id="SSF56731">
    <property type="entry name" value="DNA primase core"/>
    <property type="match status" value="1"/>
</dbReference>
<evidence type="ECO:0000256" key="5">
    <source>
        <dbReference type="ARBA" id="ARBA00022705"/>
    </source>
</evidence>
<evidence type="ECO:0000256" key="10">
    <source>
        <dbReference type="ARBA" id="ARBA00023125"/>
    </source>
</evidence>
<dbReference type="FunFam" id="3.90.580.10:FF:000001">
    <property type="entry name" value="DNA primase"/>
    <property type="match status" value="1"/>
</dbReference>
<protein>
    <recommendedName>
        <fullName evidence="12 13">DNA primase</fullName>
        <ecNumber evidence="12">2.7.7.101</ecNumber>
    </recommendedName>
</protein>
<evidence type="ECO:0000256" key="7">
    <source>
        <dbReference type="ARBA" id="ARBA00022771"/>
    </source>
</evidence>
<dbReference type="GO" id="GO:0006269">
    <property type="term" value="P:DNA replication, synthesis of primer"/>
    <property type="evidence" value="ECO:0007669"/>
    <property type="project" value="UniProtKB-UniRule"/>
</dbReference>
<dbReference type="InterPro" id="IPR002694">
    <property type="entry name" value="Znf_CHC2"/>
</dbReference>
<dbReference type="InterPro" id="IPR031988">
    <property type="entry name" value="DnaG_HBD"/>
</dbReference>
<keyword evidence="5 12" id="KW-0235">DNA replication</keyword>
<dbReference type="SMART" id="SM00400">
    <property type="entry name" value="ZnF_CHCC"/>
    <property type="match status" value="1"/>
</dbReference>
<dbReference type="PROSITE" id="PS50880">
    <property type="entry name" value="TOPRIM"/>
    <property type="match status" value="1"/>
</dbReference>
<evidence type="ECO:0000313" key="17">
    <source>
        <dbReference type="EMBL" id="TLD94742.1"/>
    </source>
</evidence>
<dbReference type="GO" id="GO:0003677">
    <property type="term" value="F:DNA binding"/>
    <property type="evidence" value="ECO:0007669"/>
    <property type="project" value="UniProtKB-KW"/>
</dbReference>
<dbReference type="HAMAP" id="MF_00974">
    <property type="entry name" value="DNA_primase_DnaG"/>
    <property type="match status" value="1"/>
</dbReference>
<dbReference type="SUPFAM" id="SSF57783">
    <property type="entry name" value="Zinc beta-ribbon"/>
    <property type="match status" value="1"/>
</dbReference>
<dbReference type="AlphaFoldDB" id="A0A347VPD4"/>
<comment type="subunit">
    <text evidence="12">Monomer. Interacts with DnaB.</text>
</comment>
<dbReference type="InterPro" id="IPR006171">
    <property type="entry name" value="TOPRIM_dom"/>
</dbReference>
<dbReference type="PANTHER" id="PTHR30313:SF2">
    <property type="entry name" value="DNA PRIMASE"/>
    <property type="match status" value="1"/>
</dbReference>
<accession>A0A347VPD4</accession>
<dbReference type="RefSeq" id="WP_034571907.1">
    <property type="nucleotide sequence ID" value="NZ_JRMP02000005.1"/>
</dbReference>
<evidence type="ECO:0000259" key="15">
    <source>
        <dbReference type="PROSITE" id="PS50880"/>
    </source>
</evidence>
<keyword evidence="11 12" id="KW-0804">Transcription</keyword>
<gene>
    <name evidence="12 17" type="primary">dnaG</name>
    <name evidence="16" type="ORF">DCO61_11625</name>
    <name evidence="17" type="ORF">LS64_004275</name>
</gene>
<keyword evidence="10 12" id="KW-0238">DNA-binding</keyword>
<comment type="function">
    <text evidence="12 13">RNA polymerase that catalyzes the synthesis of short RNA molecules used as primers for DNA polymerase during DNA replication.</text>
</comment>
<dbReference type="PIRSF" id="PIRSF002811">
    <property type="entry name" value="DnaG"/>
    <property type="match status" value="1"/>
</dbReference>
<keyword evidence="18" id="KW-1185">Reference proteome</keyword>
<dbReference type="Gene3D" id="3.90.580.10">
    <property type="entry name" value="Zinc finger, CHC2-type domain"/>
    <property type="match status" value="1"/>
</dbReference>
<dbReference type="Gene3D" id="3.40.1360.10">
    <property type="match status" value="1"/>
</dbReference>
<dbReference type="Proteomes" id="UP000477070">
    <property type="component" value="Unassembled WGS sequence"/>
</dbReference>
<dbReference type="GO" id="GO:0003899">
    <property type="term" value="F:DNA-directed RNA polymerase activity"/>
    <property type="evidence" value="ECO:0007669"/>
    <property type="project" value="UniProtKB-UniRule"/>
</dbReference>
<evidence type="ECO:0000256" key="4">
    <source>
        <dbReference type="ARBA" id="ARBA00022695"/>
    </source>
</evidence>
<evidence type="ECO:0000256" key="14">
    <source>
        <dbReference type="PIRSR" id="PIRSR002811-1"/>
    </source>
</evidence>
<dbReference type="SMART" id="SM00493">
    <property type="entry name" value="TOPRIM"/>
    <property type="match status" value="1"/>
</dbReference>
<keyword evidence="2 12" id="KW-0639">Primosome</keyword>
<feature type="zinc finger region" description="CHC2-type" evidence="12 14">
    <location>
        <begin position="39"/>
        <end position="63"/>
    </location>
</feature>
<comment type="caution">
    <text evidence="17">The sequence shown here is derived from an EMBL/GenBank/DDBJ whole genome shotgun (WGS) entry which is preliminary data.</text>
</comment>
<dbReference type="CDD" id="cd03364">
    <property type="entry name" value="TOPRIM_DnaG_primases"/>
    <property type="match status" value="1"/>
</dbReference>
<evidence type="ECO:0000256" key="8">
    <source>
        <dbReference type="ARBA" id="ARBA00022833"/>
    </source>
</evidence>
<comment type="cofactor">
    <cofactor evidence="12 13 14">
        <name>Zn(2+)</name>
        <dbReference type="ChEBI" id="CHEBI:29105"/>
    </cofactor>
    <text evidence="12 13 14">Binds 1 zinc ion per monomer.</text>
</comment>
<evidence type="ECO:0000256" key="9">
    <source>
        <dbReference type="ARBA" id="ARBA00022842"/>
    </source>
</evidence>
<dbReference type="EMBL" id="JRMP02000005">
    <property type="protein sequence ID" value="TLD94742.1"/>
    <property type="molecule type" value="Genomic_DNA"/>
</dbReference>
<dbReference type="Proteomes" id="UP000029714">
    <property type="component" value="Unassembled WGS sequence"/>
</dbReference>
<dbReference type="GO" id="GO:0005737">
    <property type="term" value="C:cytoplasm"/>
    <property type="evidence" value="ECO:0007669"/>
    <property type="project" value="TreeGrafter"/>
</dbReference>
<dbReference type="STRING" id="1548018.LS64_07405"/>
<reference evidence="17 18" key="2">
    <citation type="journal article" date="2016" name="Infect. Immun.">
        <title>Helicobacter saguini, a Novel Helicobacter Isolated from Cotton-Top Tamarins with Ulcerative Colitis, Has Proinflammatory Properties and Induces Typhlocolitis and Dysplasia in Gnotobiotic IL-10-/- Mice.</title>
        <authorList>
            <person name="Shen Z."/>
            <person name="Mannion A."/>
            <person name="Whary M.T."/>
            <person name="Muthupalani S."/>
            <person name="Sheh A."/>
            <person name="Feng Y."/>
            <person name="Gong G."/>
            <person name="Vandamme P."/>
            <person name="Holcombe H.R."/>
            <person name="Paster B.J."/>
            <person name="Fox J.G."/>
        </authorList>
    </citation>
    <scope>NUCLEOTIDE SEQUENCE [LARGE SCALE GENOMIC DNA]</scope>
    <source>
        <strain evidence="17 18">MIT 97-6194</strain>
    </source>
</reference>
<dbReference type="InterPro" id="IPR019475">
    <property type="entry name" value="DNA_primase_DnaB-bd"/>
</dbReference>
<dbReference type="InterPro" id="IPR006295">
    <property type="entry name" value="DNA_primase_DnaG"/>
</dbReference>
<dbReference type="InterPro" id="IPR013264">
    <property type="entry name" value="DNAG_N"/>
</dbReference>
<dbReference type="InterPro" id="IPR016136">
    <property type="entry name" value="DNA_helicase_N/primase_C"/>
</dbReference>
<evidence type="ECO:0000313" key="19">
    <source>
        <dbReference type="Proteomes" id="UP000477070"/>
    </source>
</evidence>
<keyword evidence="7 12" id="KW-0863">Zinc-finger</keyword>
<dbReference type="InterPro" id="IPR036977">
    <property type="entry name" value="DNA_primase_Znf_CHC2"/>
</dbReference>
<evidence type="ECO:0000313" key="16">
    <source>
        <dbReference type="EMBL" id="MWV70611.1"/>
    </source>
</evidence>
<dbReference type="Pfam" id="PF10410">
    <property type="entry name" value="DnaB_bind"/>
    <property type="match status" value="1"/>
</dbReference>
<sequence length="553" mass="62469">MARITSESIERLKGNIDIVELISSYIDVKKAGRDYVALCPFHDEKTPSFSISATKGMYHCFGCGASGSGITFVMEYEHLEFVPAVEKIAKMFNVQLNYEAGSTPIIKSEIMPAIANFYHNNLFKHQEILAYLKQRKISLDSIKKFEIGYSGKSFETLAFLDKNNFTHKEAIEYGILGEKESQNYAWFRERVMFPIYNKNGVIVGFGGRIVEPKENVGKYINSRQSKIFNKSNILYGYNFAKIAVGKENTIIICEGYLDVIMLHQAGFYNAVATLGTGFTQGHLNMLSREKPRVLMCFDGDNAGIAAALRAAKMLSQASFDGGVVLLNDAKDPADMVALGKIAEFKIALNNAKSFVEFVLEQIISNFNISNPMQKEAALNAVLEFYHTLTPIVQDAYKRRLAQLLDIDSKHIKVSGGVKVAARTQFSHSLRQDSNNFAEETILINMLENKEHFFFALDYLSEKYFRLYADEFSLITQGKSEDSKIYALRFKSNAHLLNNEDFREQVRLFILQYAQNALRDITQDSNLNAEAKLALITQMKHNILRLQNGEILSV</sequence>
<dbReference type="GO" id="GO:0000428">
    <property type="term" value="C:DNA-directed RNA polymerase complex"/>
    <property type="evidence" value="ECO:0007669"/>
    <property type="project" value="UniProtKB-KW"/>
</dbReference>
<dbReference type="EMBL" id="QBIU01000002">
    <property type="protein sequence ID" value="MWV70611.1"/>
    <property type="molecule type" value="Genomic_DNA"/>
</dbReference>
<dbReference type="InterPro" id="IPR037068">
    <property type="entry name" value="DNA_primase_core_N_sf"/>
</dbReference>
<dbReference type="Gene3D" id="3.90.980.10">
    <property type="entry name" value="DNA primase, catalytic core, N-terminal domain"/>
    <property type="match status" value="1"/>
</dbReference>
<evidence type="ECO:0000256" key="6">
    <source>
        <dbReference type="ARBA" id="ARBA00022723"/>
    </source>
</evidence>
<evidence type="ECO:0000256" key="13">
    <source>
        <dbReference type="PIRNR" id="PIRNR002811"/>
    </source>
</evidence>
<dbReference type="Pfam" id="PF13155">
    <property type="entry name" value="Toprim_2"/>
    <property type="match status" value="1"/>
</dbReference>
<keyword evidence="6 12" id="KW-0479">Metal-binding</keyword>
<dbReference type="PANTHER" id="PTHR30313">
    <property type="entry name" value="DNA PRIMASE"/>
    <property type="match status" value="1"/>
</dbReference>
<keyword evidence="1 12" id="KW-0240">DNA-directed RNA polymerase</keyword>
<keyword evidence="3 12" id="KW-0808">Transferase</keyword>
<dbReference type="EC" id="2.7.7.101" evidence="12"/>
<dbReference type="InterPro" id="IPR050219">
    <property type="entry name" value="DnaG_primase"/>
</dbReference>
<evidence type="ECO:0000313" key="18">
    <source>
        <dbReference type="Proteomes" id="UP000029714"/>
    </source>
</evidence>
<evidence type="ECO:0000256" key="3">
    <source>
        <dbReference type="ARBA" id="ARBA00022679"/>
    </source>
</evidence>
<comment type="similarity">
    <text evidence="12 13">Belongs to the DnaG primase family.</text>
</comment>
<evidence type="ECO:0000256" key="1">
    <source>
        <dbReference type="ARBA" id="ARBA00022478"/>
    </source>
</evidence>
<evidence type="ECO:0000256" key="11">
    <source>
        <dbReference type="ARBA" id="ARBA00023163"/>
    </source>
</evidence>
<dbReference type="InterPro" id="IPR034151">
    <property type="entry name" value="TOPRIM_DnaG_bac"/>
</dbReference>
<feature type="domain" description="Toprim" evidence="15">
    <location>
        <begin position="248"/>
        <end position="329"/>
    </location>
</feature>
<dbReference type="NCBIfam" id="TIGR01391">
    <property type="entry name" value="dnaG"/>
    <property type="match status" value="1"/>
</dbReference>
<name>A0A347VPD4_9HELI</name>
<dbReference type="GO" id="GO:1990077">
    <property type="term" value="C:primosome complex"/>
    <property type="evidence" value="ECO:0007669"/>
    <property type="project" value="UniProtKB-KW"/>
</dbReference>
<keyword evidence="9" id="KW-0460">Magnesium</keyword>
<organism evidence="17 18">
    <name type="scientific">Helicobacter saguini</name>
    <dbReference type="NCBI Taxonomy" id="1548018"/>
    <lineage>
        <taxon>Bacteria</taxon>
        <taxon>Pseudomonadati</taxon>
        <taxon>Campylobacterota</taxon>
        <taxon>Epsilonproteobacteria</taxon>
        <taxon>Campylobacterales</taxon>
        <taxon>Helicobacteraceae</taxon>
        <taxon>Helicobacter</taxon>
    </lineage>
</organism>
<dbReference type="InterPro" id="IPR030846">
    <property type="entry name" value="DnaG_bac"/>
</dbReference>
<reference evidence="16 19" key="4">
    <citation type="submission" date="2019-12" db="EMBL/GenBank/DDBJ databases">
        <title>Multi-Generational Helicobacter saguini Isolates.</title>
        <authorList>
            <person name="Mannion A."/>
            <person name="Shen Z."/>
            <person name="Fox J.G."/>
        </authorList>
    </citation>
    <scope>NUCLEOTIDE SEQUENCE [LARGE SCALE GENOMIC DNA]</scope>
    <source>
        <strain evidence="16">16-048</strain>
        <strain evidence="19">16-048 (F4)</strain>
    </source>
</reference>
<dbReference type="Pfam" id="PF16730">
    <property type="entry name" value="DnaGprimase_HBD"/>
    <property type="match status" value="1"/>
</dbReference>
<dbReference type="Pfam" id="PF01807">
    <property type="entry name" value="Zn_ribbon_DnaG"/>
    <property type="match status" value="1"/>
</dbReference>
<comment type="catalytic activity">
    <reaction evidence="12">
        <text>ssDNA + n NTP = ssDNA/pppN(pN)n-1 hybrid + (n-1) diphosphate.</text>
        <dbReference type="EC" id="2.7.7.101"/>
    </reaction>
</comment>
<proteinExistence type="inferred from homology"/>
<keyword evidence="8 12" id="KW-0862">Zinc</keyword>
<reference evidence="17 18" key="1">
    <citation type="journal article" date="2014" name="Genome Announc.">
        <title>Draft genome sequences of eight enterohepatic helicobacter species isolated from both laboratory and wild rodents.</title>
        <authorList>
            <person name="Sheh A."/>
            <person name="Shen Z."/>
            <person name="Fox J.G."/>
        </authorList>
    </citation>
    <scope>NUCLEOTIDE SEQUENCE [LARGE SCALE GENOMIC DNA]</scope>
    <source>
        <strain evidence="17 18">MIT 97-6194</strain>
    </source>
</reference>
<dbReference type="Gene3D" id="1.10.860.10">
    <property type="entry name" value="DNAb Helicase, Chain A"/>
    <property type="match status" value="1"/>
</dbReference>
<evidence type="ECO:0000256" key="12">
    <source>
        <dbReference type="HAMAP-Rule" id="MF_00974"/>
    </source>
</evidence>
<dbReference type="OrthoDB" id="9803773at2"/>
<reference evidence="17" key="3">
    <citation type="submission" date="2018-04" db="EMBL/GenBank/DDBJ databases">
        <authorList>
            <person name="Sheh A."/>
            <person name="Shen Z."/>
            <person name="Mannion A.J."/>
            <person name="Fox J.G."/>
        </authorList>
    </citation>
    <scope>NUCLEOTIDE SEQUENCE</scope>
    <source>
        <strain evidence="17">MIT 97-6194</strain>
    </source>
</reference>
<evidence type="ECO:0000256" key="2">
    <source>
        <dbReference type="ARBA" id="ARBA00022515"/>
    </source>
</evidence>
<comment type="domain">
    <text evidence="12">Contains an N-terminal zinc-binding domain, a central core domain that contains the primase activity, and a C-terminal DnaB-binding domain.</text>
</comment>
<keyword evidence="4 12" id="KW-0548">Nucleotidyltransferase</keyword>